<sequence>MGRIVGLIGTGLIGSLWLCSVAQAASNPIRRAIACPDRLEDLMPLLLRDLPSYANRVNQRAYLTPPAARRENDPDTPGYVLLAGQPDYQALPLNSNRLLNESSSGEPSLSEPPQIFFTTLERQYASGEAVKLQHYHWLFLTQTQSYSWQLVLMFSAIGDYPTQQQPTQHLTSAPQDASQGVIAQAIRLWLTDCRAGAVEGDL</sequence>
<evidence type="ECO:0000313" key="1">
    <source>
        <dbReference type="EMBL" id="MBW4658102.1"/>
    </source>
</evidence>
<reference evidence="1" key="1">
    <citation type="submission" date="2021-05" db="EMBL/GenBank/DDBJ databases">
        <authorList>
            <person name="Pietrasiak N."/>
            <person name="Ward R."/>
            <person name="Stajich J.E."/>
            <person name="Kurbessoian T."/>
        </authorList>
    </citation>
    <scope>NUCLEOTIDE SEQUENCE</scope>
    <source>
        <strain evidence="1">UHER 2000/2452</strain>
    </source>
</reference>
<dbReference type="AlphaFoldDB" id="A0A951ULH8"/>
<name>A0A951ULH8_9CYAN</name>
<accession>A0A951ULH8</accession>
<dbReference type="Proteomes" id="UP000757435">
    <property type="component" value="Unassembled WGS sequence"/>
</dbReference>
<gene>
    <name evidence="1" type="ORF">KME15_05475</name>
</gene>
<reference evidence="1" key="2">
    <citation type="journal article" date="2022" name="Microbiol. Resour. Announc.">
        <title>Metagenome Sequencing to Explore Phylogenomics of Terrestrial Cyanobacteria.</title>
        <authorList>
            <person name="Ward R.D."/>
            <person name="Stajich J.E."/>
            <person name="Johansen J.R."/>
            <person name="Huntemann M."/>
            <person name="Clum A."/>
            <person name="Foster B."/>
            <person name="Foster B."/>
            <person name="Roux S."/>
            <person name="Palaniappan K."/>
            <person name="Varghese N."/>
            <person name="Mukherjee S."/>
            <person name="Reddy T.B.K."/>
            <person name="Daum C."/>
            <person name="Copeland A."/>
            <person name="Chen I.A."/>
            <person name="Ivanova N.N."/>
            <person name="Kyrpides N.C."/>
            <person name="Shapiro N."/>
            <person name="Eloe-Fadrosh E.A."/>
            <person name="Pietrasiak N."/>
        </authorList>
    </citation>
    <scope>NUCLEOTIDE SEQUENCE</scope>
    <source>
        <strain evidence="1">UHER 2000/2452</strain>
    </source>
</reference>
<evidence type="ECO:0000313" key="2">
    <source>
        <dbReference type="Proteomes" id="UP000757435"/>
    </source>
</evidence>
<protein>
    <submittedName>
        <fullName evidence="1">Uncharacterized protein</fullName>
    </submittedName>
</protein>
<proteinExistence type="predicted"/>
<organism evidence="1 2">
    <name type="scientific">Drouetiella hepatica Uher 2000/2452</name>
    <dbReference type="NCBI Taxonomy" id="904376"/>
    <lineage>
        <taxon>Bacteria</taxon>
        <taxon>Bacillati</taxon>
        <taxon>Cyanobacteriota</taxon>
        <taxon>Cyanophyceae</taxon>
        <taxon>Oculatellales</taxon>
        <taxon>Oculatellaceae</taxon>
        <taxon>Drouetiella</taxon>
    </lineage>
</organism>
<comment type="caution">
    <text evidence="1">The sequence shown here is derived from an EMBL/GenBank/DDBJ whole genome shotgun (WGS) entry which is preliminary data.</text>
</comment>
<dbReference type="EMBL" id="JAHHHD010000004">
    <property type="protein sequence ID" value="MBW4658102.1"/>
    <property type="molecule type" value="Genomic_DNA"/>
</dbReference>